<dbReference type="Pfam" id="PF00110">
    <property type="entry name" value="wnt"/>
    <property type="match status" value="2"/>
</dbReference>
<comment type="similarity">
    <text evidence="2 9">Belongs to the Wnt family.</text>
</comment>
<evidence type="ECO:0000256" key="4">
    <source>
        <dbReference type="ARBA" id="ARBA00022525"/>
    </source>
</evidence>
<keyword evidence="12" id="KW-1185">Reference proteome</keyword>
<evidence type="ECO:0000256" key="9">
    <source>
        <dbReference type="RuleBase" id="RU003500"/>
    </source>
</evidence>
<dbReference type="Gene3D" id="3.30.2460.20">
    <property type="match status" value="1"/>
</dbReference>
<gene>
    <name evidence="13" type="primary">LOC108667460</name>
</gene>
<feature type="compositionally biased region" description="Basic residues" evidence="10">
    <location>
        <begin position="226"/>
        <end position="246"/>
    </location>
</feature>
<dbReference type="InterPro" id="IPR018161">
    <property type="entry name" value="Wnt_CS"/>
</dbReference>
<dbReference type="GO" id="GO:0007517">
    <property type="term" value="P:muscle organ development"/>
    <property type="evidence" value="ECO:0007669"/>
    <property type="project" value="UniProtKB-ARBA"/>
</dbReference>
<dbReference type="GO" id="GO:0030182">
    <property type="term" value="P:neuron differentiation"/>
    <property type="evidence" value="ECO:0007669"/>
    <property type="project" value="TreeGrafter"/>
</dbReference>
<reference evidence="13" key="1">
    <citation type="submission" date="2025-08" db="UniProtKB">
        <authorList>
            <consortium name="RefSeq"/>
        </authorList>
    </citation>
    <scope>IDENTIFICATION</scope>
    <source>
        <tissue evidence="13">Whole organism</tissue>
    </source>
</reference>
<dbReference type="PRINTS" id="PR01349">
    <property type="entry name" value="WNTPROTEIN"/>
</dbReference>
<keyword evidence="6 9" id="KW-0879">Wnt signaling pathway</keyword>
<sequence>MKLILYLGVLVLPTVHCMAWLSLHHLSHRSWGDADHQCRAARARGALNWDQTLLCRTRPGLLSAIVTAASTTVSSCQRLFRHSRWNCSSVALAPNFSADLTLGTREQAVVHALGSAALVWTVARACRQGAVMECGCGALPTEPPNGRFQWGGCGDNILYAYSFNKEFFKPRKKSYQRERLGVAVGDHSRGLDVQRITRRHRKNERRKEARRRREKKRRISKELSRSRRIKKRAVKKMDRHNRRVGRKATSVGLSTSCKCHGVSGSCALKTCWKVLASFNKVSGRLLRRYSSAVAVRPVKVVSKLRLLPVSAGGVSSYSRDDLLYVASSPDYCTPQPQLGSLGTHGRKCNASSVESDSCELLCCGRGHTASLYLLKQPCACRYHWCCHVTCDTCSSWKTQHYCL</sequence>
<dbReference type="GeneID" id="108667460"/>
<evidence type="ECO:0000256" key="7">
    <source>
        <dbReference type="ARBA" id="ARBA00023157"/>
    </source>
</evidence>
<evidence type="ECO:0000313" key="13">
    <source>
        <dbReference type="RefSeq" id="XP_018009974.1"/>
    </source>
</evidence>
<dbReference type="GO" id="GO:0005615">
    <property type="term" value="C:extracellular space"/>
    <property type="evidence" value="ECO:0007669"/>
    <property type="project" value="TreeGrafter"/>
</dbReference>
<dbReference type="Proteomes" id="UP000694843">
    <property type="component" value="Unplaced"/>
</dbReference>
<comment type="subcellular location">
    <subcellularLocation>
        <location evidence="1 9">Secreted</location>
        <location evidence="1 9">Extracellular space</location>
        <location evidence="1 9">Extracellular matrix</location>
    </subcellularLocation>
</comment>
<keyword evidence="8" id="KW-0449">Lipoprotein</keyword>
<dbReference type="FunFam" id="3.30.2460.20:FF:000001">
    <property type="entry name" value="Wnt homolog"/>
    <property type="match status" value="1"/>
</dbReference>
<keyword evidence="7" id="KW-1015">Disulfide bond</keyword>
<dbReference type="GO" id="GO:0045165">
    <property type="term" value="P:cell fate commitment"/>
    <property type="evidence" value="ECO:0007669"/>
    <property type="project" value="TreeGrafter"/>
</dbReference>
<dbReference type="RefSeq" id="XP_018009974.1">
    <property type="nucleotide sequence ID" value="XM_018154485.2"/>
</dbReference>
<feature type="chain" id="PRO_5034273258" description="Protein Wnt" evidence="11">
    <location>
        <begin position="20"/>
        <end position="403"/>
    </location>
</feature>
<dbReference type="PROSITE" id="PS00246">
    <property type="entry name" value="WNT1"/>
    <property type="match status" value="1"/>
</dbReference>
<comment type="function">
    <text evidence="9">Ligand for members of the frizzled family of seven transmembrane receptors.</text>
</comment>
<organism evidence="12 13">
    <name type="scientific">Hyalella azteca</name>
    <name type="common">Amphipod</name>
    <dbReference type="NCBI Taxonomy" id="294128"/>
    <lineage>
        <taxon>Eukaryota</taxon>
        <taxon>Metazoa</taxon>
        <taxon>Ecdysozoa</taxon>
        <taxon>Arthropoda</taxon>
        <taxon>Crustacea</taxon>
        <taxon>Multicrustacea</taxon>
        <taxon>Malacostraca</taxon>
        <taxon>Eumalacostraca</taxon>
        <taxon>Peracarida</taxon>
        <taxon>Amphipoda</taxon>
        <taxon>Senticaudata</taxon>
        <taxon>Talitrida</taxon>
        <taxon>Talitroidea</taxon>
        <taxon>Hyalellidae</taxon>
        <taxon>Hyalella</taxon>
    </lineage>
</organism>
<feature type="compositionally biased region" description="Basic residues" evidence="10">
    <location>
        <begin position="196"/>
        <end position="219"/>
    </location>
</feature>
<proteinExistence type="inferred from homology"/>
<dbReference type="SMART" id="SM00097">
    <property type="entry name" value="WNT1"/>
    <property type="match status" value="1"/>
</dbReference>
<dbReference type="CDD" id="cd19343">
    <property type="entry name" value="Wnt_Wnt11"/>
    <property type="match status" value="1"/>
</dbReference>
<keyword evidence="11" id="KW-0732">Signal</keyword>
<dbReference type="GO" id="GO:0005109">
    <property type="term" value="F:frizzled binding"/>
    <property type="evidence" value="ECO:0007669"/>
    <property type="project" value="TreeGrafter"/>
</dbReference>
<dbReference type="KEGG" id="hazt:108667460"/>
<evidence type="ECO:0000256" key="3">
    <source>
        <dbReference type="ARBA" id="ARBA00022473"/>
    </source>
</evidence>
<evidence type="ECO:0000256" key="1">
    <source>
        <dbReference type="ARBA" id="ARBA00004498"/>
    </source>
</evidence>
<dbReference type="GO" id="GO:0060070">
    <property type="term" value="P:canonical Wnt signaling pathway"/>
    <property type="evidence" value="ECO:0007669"/>
    <property type="project" value="TreeGrafter"/>
</dbReference>
<evidence type="ECO:0000256" key="11">
    <source>
        <dbReference type="SAM" id="SignalP"/>
    </source>
</evidence>
<dbReference type="PANTHER" id="PTHR12027">
    <property type="entry name" value="WNT RELATED"/>
    <property type="match status" value="1"/>
</dbReference>
<dbReference type="OMA" id="CYVMCKK"/>
<name>A0A8B7N9E7_HYAAZ</name>
<accession>A0A8B7N9E7</accession>
<evidence type="ECO:0000256" key="10">
    <source>
        <dbReference type="SAM" id="MobiDB-lite"/>
    </source>
</evidence>
<evidence type="ECO:0000256" key="6">
    <source>
        <dbReference type="ARBA" id="ARBA00022687"/>
    </source>
</evidence>
<dbReference type="GO" id="GO:0005125">
    <property type="term" value="F:cytokine activity"/>
    <property type="evidence" value="ECO:0007669"/>
    <property type="project" value="TreeGrafter"/>
</dbReference>
<dbReference type="InterPro" id="IPR043158">
    <property type="entry name" value="Wnt_C"/>
</dbReference>
<keyword evidence="4" id="KW-0964">Secreted</keyword>
<evidence type="ECO:0000256" key="5">
    <source>
        <dbReference type="ARBA" id="ARBA00022530"/>
    </source>
</evidence>
<dbReference type="AlphaFoldDB" id="A0A8B7N9E7"/>
<dbReference type="InterPro" id="IPR005817">
    <property type="entry name" value="Wnt"/>
</dbReference>
<dbReference type="PANTHER" id="PTHR12027:SF102">
    <property type="entry name" value="PROTEIN WNT"/>
    <property type="match status" value="1"/>
</dbReference>
<evidence type="ECO:0000256" key="8">
    <source>
        <dbReference type="ARBA" id="ARBA00023288"/>
    </source>
</evidence>
<feature type="signal peptide" evidence="11">
    <location>
        <begin position="1"/>
        <end position="19"/>
    </location>
</feature>
<keyword evidence="5" id="KW-0272">Extracellular matrix</keyword>
<evidence type="ECO:0000256" key="2">
    <source>
        <dbReference type="ARBA" id="ARBA00005683"/>
    </source>
</evidence>
<dbReference type="OrthoDB" id="5945655at2759"/>
<protein>
    <recommendedName>
        <fullName evidence="9">Protein Wnt</fullName>
    </recommendedName>
</protein>
<feature type="region of interest" description="Disordered" evidence="10">
    <location>
        <begin position="192"/>
        <end position="247"/>
    </location>
</feature>
<keyword evidence="3 9" id="KW-0217">Developmental protein</keyword>
<evidence type="ECO:0000313" key="12">
    <source>
        <dbReference type="Proteomes" id="UP000694843"/>
    </source>
</evidence>
<dbReference type="GO" id="GO:0000902">
    <property type="term" value="P:cell morphogenesis"/>
    <property type="evidence" value="ECO:0007669"/>
    <property type="project" value="UniProtKB-ARBA"/>
</dbReference>